<sequence>MQNRQWRLAYAAQTVLAGGVIAYPTESVFGLGCDPDCSSALEQILQIKNRPAKKGLIILVSDLSQALPYLKPLKPSQIALIEQTFAQQMRATTWLIPCLPEVTPLLRGQYDCLAVRITQHPVARMICQHMQKPLVSTSCNIAGKSEMTQVTRVRNQMYTQVEQVVSGRCGGQSPSTIIDMTSRRVIRQ</sequence>
<name>A0ABV2BTM1_9GAMM</name>
<protein>
    <submittedName>
        <fullName evidence="1">L-threonylcarbamoyladenylate synthase</fullName>
        <ecNumber evidence="1">2.7.7.87</ecNumber>
    </submittedName>
</protein>
<dbReference type="PANTHER" id="PTHR17490:SF18">
    <property type="entry name" value="THREONYLCARBAMOYL-AMP SYNTHASE"/>
    <property type="match status" value="1"/>
</dbReference>
<dbReference type="Proteomes" id="UP001548189">
    <property type="component" value="Unassembled WGS sequence"/>
</dbReference>
<accession>A0ABV2BTM1</accession>
<dbReference type="InterPro" id="IPR050156">
    <property type="entry name" value="TC-AMP_synthase_SUA5"/>
</dbReference>
<dbReference type="EC" id="2.7.7.87" evidence="1"/>
<keyword evidence="1" id="KW-0808">Transferase</keyword>
<evidence type="ECO:0000313" key="1">
    <source>
        <dbReference type="EMBL" id="MET1255284.1"/>
    </source>
</evidence>
<dbReference type="InterPro" id="IPR017945">
    <property type="entry name" value="DHBP_synth_RibB-like_a/b_dom"/>
</dbReference>
<gene>
    <name evidence="1" type="ORF">ABVT43_09125</name>
</gene>
<evidence type="ECO:0000313" key="2">
    <source>
        <dbReference type="Proteomes" id="UP001548189"/>
    </source>
</evidence>
<dbReference type="PANTHER" id="PTHR17490">
    <property type="entry name" value="SUA5"/>
    <property type="match status" value="1"/>
</dbReference>
<keyword evidence="2" id="KW-1185">Reference proteome</keyword>
<reference evidence="1 2" key="1">
    <citation type="submission" date="2024-06" db="EMBL/GenBank/DDBJ databases">
        <authorList>
            <person name="Li F."/>
        </authorList>
    </citation>
    <scope>NUCLEOTIDE SEQUENCE [LARGE SCALE GENOMIC DNA]</scope>
    <source>
        <strain evidence="1 2">GXAS 311</strain>
    </source>
</reference>
<dbReference type="InterPro" id="IPR006070">
    <property type="entry name" value="Sua5-like_dom"/>
</dbReference>
<dbReference type="Pfam" id="PF01300">
    <property type="entry name" value="Sua5_yciO_yrdC"/>
    <property type="match status" value="1"/>
</dbReference>
<dbReference type="GO" id="GO:0061710">
    <property type="term" value="F:L-threonylcarbamoyladenylate synthase"/>
    <property type="evidence" value="ECO:0007669"/>
    <property type="project" value="UniProtKB-EC"/>
</dbReference>
<keyword evidence="1" id="KW-0548">Nucleotidyltransferase</keyword>
<organism evidence="1 2">
    <name type="scientific">Aliikangiella maris</name>
    <dbReference type="NCBI Taxonomy" id="3162458"/>
    <lineage>
        <taxon>Bacteria</taxon>
        <taxon>Pseudomonadati</taxon>
        <taxon>Pseudomonadota</taxon>
        <taxon>Gammaproteobacteria</taxon>
        <taxon>Oceanospirillales</taxon>
        <taxon>Pleioneaceae</taxon>
        <taxon>Aliikangiella</taxon>
    </lineage>
</organism>
<dbReference type="PROSITE" id="PS51163">
    <property type="entry name" value="YRDC"/>
    <property type="match status" value="1"/>
</dbReference>
<dbReference type="SUPFAM" id="SSF55821">
    <property type="entry name" value="YrdC/RibB"/>
    <property type="match status" value="1"/>
</dbReference>
<comment type="caution">
    <text evidence="1">The sequence shown here is derived from an EMBL/GenBank/DDBJ whole genome shotgun (WGS) entry which is preliminary data.</text>
</comment>
<dbReference type="HAMAP" id="MF_01852">
    <property type="entry name" value="TsaC"/>
    <property type="match status" value="1"/>
</dbReference>
<dbReference type="InterPro" id="IPR023535">
    <property type="entry name" value="TC-AMP_synthase"/>
</dbReference>
<dbReference type="Gene3D" id="3.90.870.10">
    <property type="entry name" value="DHBP synthase"/>
    <property type="match status" value="1"/>
</dbReference>
<proteinExistence type="inferred from homology"/>
<dbReference type="EMBL" id="JBEVCJ010000008">
    <property type="protein sequence ID" value="MET1255284.1"/>
    <property type="molecule type" value="Genomic_DNA"/>
</dbReference>